<dbReference type="AlphaFoldDB" id="A0A3B1DYD0"/>
<accession>A0A3B1DYD0</accession>
<reference evidence="2" key="1">
    <citation type="submission" date="2018-06" db="EMBL/GenBank/DDBJ databases">
        <authorList>
            <person name="Zhirakovskaya E."/>
        </authorList>
    </citation>
    <scope>NUCLEOTIDE SEQUENCE</scope>
</reference>
<feature type="non-terminal residue" evidence="2">
    <location>
        <position position="1"/>
    </location>
</feature>
<dbReference type="EMBL" id="UOGK01000412">
    <property type="protein sequence ID" value="VAX40570.1"/>
    <property type="molecule type" value="Genomic_DNA"/>
</dbReference>
<keyword evidence="1" id="KW-1133">Transmembrane helix</keyword>
<feature type="transmembrane region" description="Helical" evidence="1">
    <location>
        <begin position="26"/>
        <end position="47"/>
    </location>
</feature>
<keyword evidence="1" id="KW-0472">Membrane</keyword>
<name>A0A3B1DYD0_9ZZZZ</name>
<proteinExistence type="predicted"/>
<organism evidence="2">
    <name type="scientific">hydrothermal vent metagenome</name>
    <dbReference type="NCBI Taxonomy" id="652676"/>
    <lineage>
        <taxon>unclassified sequences</taxon>
        <taxon>metagenomes</taxon>
        <taxon>ecological metagenomes</taxon>
    </lineage>
</organism>
<sequence length="125" mass="12884">SSEAGVSPASENGVGTSPARETFRRLLLWLGTPALAAAAVLLLVLVLSPNPATMPESAGVEVLAASIESDIDAWLELDAMWADDSFESSLAALSIEASGLANQSVGMADNPLNSSEIYPQLEGDL</sequence>
<protein>
    <submittedName>
        <fullName evidence="2">Uncharacterized protein</fullName>
    </submittedName>
</protein>
<evidence type="ECO:0000313" key="2">
    <source>
        <dbReference type="EMBL" id="VAX40570.1"/>
    </source>
</evidence>
<keyword evidence="1" id="KW-0812">Transmembrane</keyword>
<evidence type="ECO:0000256" key="1">
    <source>
        <dbReference type="SAM" id="Phobius"/>
    </source>
</evidence>
<gene>
    <name evidence="2" type="ORF">MNBD_PLANCTO03-2292</name>
</gene>